<evidence type="ECO:0000313" key="2">
    <source>
        <dbReference type="EMBL" id="AEI30412.1"/>
    </source>
</evidence>
<dbReference type="SUPFAM" id="SSF52833">
    <property type="entry name" value="Thioredoxin-like"/>
    <property type="match status" value="1"/>
</dbReference>
<dbReference type="InterPro" id="IPR036249">
    <property type="entry name" value="Thioredoxin-like_sf"/>
</dbReference>
<dbReference type="InterPro" id="IPR012336">
    <property type="entry name" value="Thioredoxin-like_fold"/>
</dbReference>
<proteinExistence type="predicted"/>
<gene>
    <name evidence="2" type="ORF">LDC_03223</name>
</gene>
<evidence type="ECO:0000259" key="1">
    <source>
        <dbReference type="Pfam" id="PF13098"/>
    </source>
</evidence>
<protein>
    <recommendedName>
        <fullName evidence="1">Thioredoxin-like fold domain-containing protein</fullName>
    </recommendedName>
</protein>
<dbReference type="AlphaFoldDB" id="F8UHA6"/>
<accession>F8UHA6</accession>
<name>F8UHA6_9ZZZZ</name>
<feature type="domain" description="Thioredoxin-like fold" evidence="1">
    <location>
        <begin position="73"/>
        <end position="156"/>
    </location>
</feature>
<organism evidence="2">
    <name type="scientific">uncultured microorganism</name>
    <dbReference type="NCBI Taxonomy" id="358574"/>
    <lineage>
        <taxon>unclassified sequences</taxon>
        <taxon>environmental samples</taxon>
    </lineage>
</organism>
<dbReference type="EMBL" id="JF805109">
    <property type="protein sequence ID" value="AEI30412.1"/>
    <property type="molecule type" value="Genomic_DNA"/>
</dbReference>
<sequence length="190" mass="20917">MASALSREAMVSFVMPVFKSGLNAMMVKIMVGQGKAALLALILAWMAPTWGYAKGSAEVPLAQDFSFEAKVAEADRLPILVMFSRPNCPYCTRVLKEFLEPMQRNAEYRGKVIMRQVKVGSRAKLRDFSGGLTTHGEFAKESGVGMVPAIKLYDSWGNVLTEPLVGLSTPDYYGGFLDQRIDEALAKVRK</sequence>
<reference evidence="2" key="1">
    <citation type="submission" date="2011-04" db="EMBL/GenBank/DDBJ databases">
        <title>Taxonomic and functional metagenomic profiling of the microbial community in the anoxic sediment of a brackish shallow lake (Laguna de Carrizo Central Spain).</title>
        <authorList>
            <consortium name="CONSOLIDER consortium CSD2007-00005"/>
            <person name="Guazzaroni M.-E."/>
            <person name="Richter M."/>
            <person name="Garcia-Salamanca A."/>
            <person name="Yarza P."/>
            <person name="Ferrer M."/>
        </authorList>
    </citation>
    <scope>NUCLEOTIDE SEQUENCE</scope>
</reference>
<dbReference type="Pfam" id="PF13098">
    <property type="entry name" value="Thioredoxin_2"/>
    <property type="match status" value="1"/>
</dbReference>
<dbReference type="Gene3D" id="3.40.30.10">
    <property type="entry name" value="Glutaredoxin"/>
    <property type="match status" value="1"/>
</dbReference>